<dbReference type="PANTHER" id="PTHR43305:SF1">
    <property type="entry name" value="FAMILY N-ACETYLTRANSFERASE, PUTATIVE (AFU_ORTHOLOGUE AFUA_2G01380)-RELATED"/>
    <property type="match status" value="1"/>
</dbReference>
<evidence type="ECO:0000313" key="2">
    <source>
        <dbReference type="EMBL" id="MBD2613218.1"/>
    </source>
</evidence>
<dbReference type="InterPro" id="IPR000182">
    <property type="entry name" value="GNAT_dom"/>
</dbReference>
<evidence type="ECO:0000259" key="1">
    <source>
        <dbReference type="PROSITE" id="PS51186"/>
    </source>
</evidence>
<organism evidence="2 3">
    <name type="scientific">Nostoc punctiforme FACHB-252</name>
    <dbReference type="NCBI Taxonomy" id="1357509"/>
    <lineage>
        <taxon>Bacteria</taxon>
        <taxon>Bacillati</taxon>
        <taxon>Cyanobacteriota</taxon>
        <taxon>Cyanophyceae</taxon>
        <taxon>Nostocales</taxon>
        <taxon>Nostocaceae</taxon>
        <taxon>Nostoc</taxon>
    </lineage>
</organism>
<dbReference type="InterPro" id="IPR016181">
    <property type="entry name" value="Acyl_CoA_acyltransferase"/>
</dbReference>
<name>A0ABR8HBT8_NOSPU</name>
<keyword evidence="3" id="KW-1185">Reference proteome</keyword>
<gene>
    <name evidence="2" type="ORF">H6G94_18410</name>
</gene>
<accession>A0ABR8HBT8</accession>
<dbReference type="SUPFAM" id="SSF55729">
    <property type="entry name" value="Acyl-CoA N-acyltransferases (Nat)"/>
    <property type="match status" value="1"/>
</dbReference>
<feature type="domain" description="N-acetyltransferase" evidence="1">
    <location>
        <begin position="21"/>
        <end position="162"/>
    </location>
</feature>
<dbReference type="Proteomes" id="UP000606396">
    <property type="component" value="Unassembled WGS sequence"/>
</dbReference>
<protein>
    <submittedName>
        <fullName evidence="2">GNAT family N-acetyltransferase</fullName>
    </submittedName>
</protein>
<dbReference type="InterPro" id="IPR052777">
    <property type="entry name" value="Acetyltransferase_Enz"/>
</dbReference>
<dbReference type="PANTHER" id="PTHR43305">
    <property type="entry name" value="FAMILY N-ACETYLTRANSFERASE, PUTATIVE (AFU_ORTHOLOGUE AFUA_2G01380)-RELATED"/>
    <property type="match status" value="1"/>
</dbReference>
<evidence type="ECO:0000313" key="3">
    <source>
        <dbReference type="Proteomes" id="UP000606396"/>
    </source>
</evidence>
<sequence>MLKIIIVENKEHINQIRNLFFDYFNETKLIFSQIFNIYIDVNIFSEQYITQFDEFVPPSGCLLLAQYEEQIAGCACLRKINQDIGEVKRMYVKPEFRRKAIGRALLQAIINEATNIGYSKLCLDTAPYAKEAQALYREFGFYNIEPYLEKIEIPLEYRANWIFMELILK</sequence>
<reference evidence="2 3" key="1">
    <citation type="journal article" date="2020" name="ISME J.">
        <title>Comparative genomics reveals insights into cyanobacterial evolution and habitat adaptation.</title>
        <authorList>
            <person name="Chen M.Y."/>
            <person name="Teng W.K."/>
            <person name="Zhao L."/>
            <person name="Hu C.X."/>
            <person name="Zhou Y.K."/>
            <person name="Han B.P."/>
            <person name="Song L.R."/>
            <person name="Shu W.S."/>
        </authorList>
    </citation>
    <scope>NUCLEOTIDE SEQUENCE [LARGE SCALE GENOMIC DNA]</scope>
    <source>
        <strain evidence="2 3">FACHB-252</strain>
    </source>
</reference>
<proteinExistence type="predicted"/>
<comment type="caution">
    <text evidence="2">The sequence shown here is derived from an EMBL/GenBank/DDBJ whole genome shotgun (WGS) entry which is preliminary data.</text>
</comment>
<dbReference type="Pfam" id="PF00583">
    <property type="entry name" value="Acetyltransf_1"/>
    <property type="match status" value="1"/>
</dbReference>
<dbReference type="Gene3D" id="3.40.630.30">
    <property type="match status" value="1"/>
</dbReference>
<dbReference type="PROSITE" id="PS51186">
    <property type="entry name" value="GNAT"/>
    <property type="match status" value="1"/>
</dbReference>
<dbReference type="EMBL" id="JACJTC010000013">
    <property type="protein sequence ID" value="MBD2613218.1"/>
    <property type="molecule type" value="Genomic_DNA"/>
</dbReference>
<dbReference type="CDD" id="cd04301">
    <property type="entry name" value="NAT_SF"/>
    <property type="match status" value="1"/>
</dbReference>